<dbReference type="InterPro" id="IPR036415">
    <property type="entry name" value="Lamin_tail_dom_sf"/>
</dbReference>
<evidence type="ECO:0000256" key="3">
    <source>
        <dbReference type="ARBA" id="ARBA00023054"/>
    </source>
</evidence>
<dbReference type="SUPFAM" id="SSF64593">
    <property type="entry name" value="Intermediate filament protein, coiled coil region"/>
    <property type="match status" value="2"/>
</dbReference>
<comment type="subcellular location">
    <subcellularLocation>
        <location evidence="1">Nucleus</location>
    </subcellularLocation>
</comment>
<dbReference type="GO" id="GO:0006998">
    <property type="term" value="P:nuclear envelope organization"/>
    <property type="evidence" value="ECO:0007669"/>
    <property type="project" value="TreeGrafter"/>
</dbReference>
<feature type="domain" description="IF rod" evidence="8">
    <location>
        <begin position="62"/>
        <end position="418"/>
    </location>
</feature>
<reference evidence="10" key="2">
    <citation type="submission" date="2020-10" db="UniProtKB">
        <authorList>
            <consortium name="WormBaseParasite"/>
        </authorList>
    </citation>
    <scope>IDENTIFICATION</scope>
</reference>
<protein>
    <submittedName>
        <fullName evidence="10">Lamin</fullName>
    </submittedName>
</protein>
<evidence type="ECO:0000259" key="7">
    <source>
        <dbReference type="PROSITE" id="PS51841"/>
    </source>
</evidence>
<dbReference type="GO" id="GO:0005882">
    <property type="term" value="C:intermediate filament"/>
    <property type="evidence" value="ECO:0007669"/>
    <property type="project" value="UniProtKB-KW"/>
</dbReference>
<dbReference type="GO" id="GO:0051664">
    <property type="term" value="P:nuclear pore localization"/>
    <property type="evidence" value="ECO:0007669"/>
    <property type="project" value="TreeGrafter"/>
</dbReference>
<dbReference type="GO" id="GO:0007097">
    <property type="term" value="P:nuclear migration"/>
    <property type="evidence" value="ECO:0007669"/>
    <property type="project" value="TreeGrafter"/>
</dbReference>
<dbReference type="Proteomes" id="UP000492821">
    <property type="component" value="Unassembled WGS sequence"/>
</dbReference>
<dbReference type="GO" id="GO:0031507">
    <property type="term" value="P:heterochromatin formation"/>
    <property type="evidence" value="ECO:0007669"/>
    <property type="project" value="TreeGrafter"/>
</dbReference>
<dbReference type="Pfam" id="PF00038">
    <property type="entry name" value="Filament"/>
    <property type="match status" value="1"/>
</dbReference>
<keyword evidence="4" id="KW-0539">Nucleus</keyword>
<dbReference type="SMART" id="SM01391">
    <property type="entry name" value="Filament"/>
    <property type="match status" value="1"/>
</dbReference>
<feature type="domain" description="LTD" evidence="7">
    <location>
        <begin position="473"/>
        <end position="591"/>
    </location>
</feature>
<evidence type="ECO:0000256" key="6">
    <source>
        <dbReference type="SAM" id="MobiDB-lite"/>
    </source>
</evidence>
<dbReference type="InterPro" id="IPR001322">
    <property type="entry name" value="Lamin_tail_dom"/>
</dbReference>
<accession>A0A7E4ZXI4</accession>
<organism evidence="9 10">
    <name type="scientific">Panagrellus redivivus</name>
    <name type="common">Microworm</name>
    <dbReference type="NCBI Taxonomy" id="6233"/>
    <lineage>
        <taxon>Eukaryota</taxon>
        <taxon>Metazoa</taxon>
        <taxon>Ecdysozoa</taxon>
        <taxon>Nematoda</taxon>
        <taxon>Chromadorea</taxon>
        <taxon>Rhabditida</taxon>
        <taxon>Tylenchina</taxon>
        <taxon>Panagrolaimomorpha</taxon>
        <taxon>Panagrolaimoidea</taxon>
        <taxon>Panagrolaimidae</taxon>
        <taxon>Panagrellus</taxon>
    </lineage>
</organism>
<dbReference type="InterPro" id="IPR039008">
    <property type="entry name" value="IF_rod_dom"/>
</dbReference>
<evidence type="ECO:0000256" key="2">
    <source>
        <dbReference type="ARBA" id="ARBA00022754"/>
    </source>
</evidence>
<name>A0A7E4ZXI4_PANRE</name>
<dbReference type="PANTHER" id="PTHR45721">
    <property type="entry name" value="LAMIN DM0-RELATED"/>
    <property type="match status" value="1"/>
</dbReference>
<dbReference type="GO" id="GO:0090435">
    <property type="term" value="P:protein localization to nuclear envelope"/>
    <property type="evidence" value="ECO:0007669"/>
    <property type="project" value="TreeGrafter"/>
</dbReference>
<dbReference type="GO" id="GO:0005652">
    <property type="term" value="C:nuclear lamina"/>
    <property type="evidence" value="ECO:0007669"/>
    <property type="project" value="TreeGrafter"/>
</dbReference>
<dbReference type="Gene3D" id="1.20.5.170">
    <property type="match status" value="1"/>
</dbReference>
<evidence type="ECO:0000259" key="8">
    <source>
        <dbReference type="PROSITE" id="PS51842"/>
    </source>
</evidence>
<dbReference type="Pfam" id="PF00932">
    <property type="entry name" value="LTD"/>
    <property type="match status" value="1"/>
</dbReference>
<keyword evidence="2" id="KW-0403">Intermediate filament</keyword>
<dbReference type="GO" id="GO:0005200">
    <property type="term" value="F:structural constituent of cytoskeleton"/>
    <property type="evidence" value="ECO:0007669"/>
    <property type="project" value="TreeGrafter"/>
</dbReference>
<evidence type="ECO:0000313" key="10">
    <source>
        <dbReference type="WBParaSite" id="Pan_g23257.t1"/>
    </source>
</evidence>
<evidence type="ECO:0000256" key="4">
    <source>
        <dbReference type="ARBA" id="ARBA00023242"/>
    </source>
</evidence>
<dbReference type="SUPFAM" id="SSF74853">
    <property type="entry name" value="Lamin A/C globular tail domain"/>
    <property type="match status" value="1"/>
</dbReference>
<feature type="compositionally biased region" description="Polar residues" evidence="6">
    <location>
        <begin position="36"/>
        <end position="56"/>
    </location>
</feature>
<dbReference type="SUPFAM" id="SSF90257">
    <property type="entry name" value="Myosin rod fragments"/>
    <property type="match status" value="1"/>
</dbReference>
<evidence type="ECO:0000313" key="9">
    <source>
        <dbReference type="Proteomes" id="UP000492821"/>
    </source>
</evidence>
<feature type="region of interest" description="Disordered" evidence="6">
    <location>
        <begin position="15"/>
        <end position="56"/>
    </location>
</feature>
<evidence type="ECO:0000256" key="5">
    <source>
        <dbReference type="SAM" id="Coils"/>
    </source>
</evidence>
<dbReference type="AlphaFoldDB" id="A0A7E4ZXI4"/>
<feature type="coiled-coil region" evidence="5">
    <location>
        <begin position="66"/>
        <end position="252"/>
    </location>
</feature>
<dbReference type="PANTHER" id="PTHR45721:SF11">
    <property type="entry name" value="LAMIN DM0-RELATED"/>
    <property type="match status" value="1"/>
</dbReference>
<dbReference type="Gene3D" id="1.20.5.1160">
    <property type="entry name" value="Vasodilator-stimulated phosphoprotein"/>
    <property type="match status" value="2"/>
</dbReference>
<dbReference type="PROSITE" id="PS51842">
    <property type="entry name" value="IF_ROD_2"/>
    <property type="match status" value="1"/>
</dbReference>
<proteinExistence type="predicted"/>
<dbReference type="Gene3D" id="2.60.40.1260">
    <property type="entry name" value="Lamin Tail domain"/>
    <property type="match status" value="1"/>
</dbReference>
<evidence type="ECO:0000256" key="1">
    <source>
        <dbReference type="ARBA" id="ARBA00004123"/>
    </source>
</evidence>
<sequence>MVVVGACLYRQRHQARETMASRSKRSSTRTVRESSAFSINDDTGDSGSFSNSNPRLSSRIQEKEHLSSLNDRLAAYIDKVRALETENARLHVQIRDVEVIERREKDNLSQQYEDKIAGLRAAVEALSREKSKIELDSANATAKYHDLRGRVDKLEKDLKRVETERNAYQARNGDLQARYDDADARRADAENKFNELVKEIEILRHKVDSVSSQLEDEVLLRGDLQNKLNSAREDLEFARRQHSTQLEEQRRQRQVEMTTVSTQIESRYQAKLAENIQRMRDDFDARLAAKRAETDKVYQEKVSEALEAANRARKDAAAIREEFQVYRARSFGFEKERDELEKKLEASRARTADLEAQLRRIQDEVSERVRSRDQRITELENEVGNLLVQYQDLMDLKIKLDTELQTYQSLLEGEETRLHITPNSTINTSAAGASASGAGASVSFSNVLGSPRGVKRRRVDREEIINYDHSSKRWLTESNADTDVVVDDVDTNGRFVKLTNKGTDDQNIGGWSLRLISSGRETVFKFHARQSIKAGKSTTIFSSDSGETHVAPHTLVMKNQSWPTGDHMRAELLNEEATIVAWRDLHYTTGFSHNLESDDPNQRCSIM</sequence>
<dbReference type="WBParaSite" id="Pan_g23257.t1">
    <property type="protein sequence ID" value="Pan_g23257.t1"/>
    <property type="gene ID" value="Pan_g23257"/>
</dbReference>
<keyword evidence="9" id="KW-1185">Reference proteome</keyword>
<feature type="coiled-coil region" evidence="5">
    <location>
        <begin position="302"/>
        <end position="396"/>
    </location>
</feature>
<dbReference type="PROSITE" id="PS51841">
    <property type="entry name" value="LTD"/>
    <property type="match status" value="1"/>
</dbReference>
<reference evidence="9" key="1">
    <citation type="journal article" date="2013" name="Genetics">
        <title>The draft genome and transcriptome of Panagrellus redivivus are shaped by the harsh demands of a free-living lifestyle.</title>
        <authorList>
            <person name="Srinivasan J."/>
            <person name="Dillman A.R."/>
            <person name="Macchietto M.G."/>
            <person name="Heikkinen L."/>
            <person name="Lakso M."/>
            <person name="Fracchia K.M."/>
            <person name="Antoshechkin I."/>
            <person name="Mortazavi A."/>
            <person name="Wong G."/>
            <person name="Sternberg P.W."/>
        </authorList>
    </citation>
    <scope>NUCLEOTIDE SEQUENCE [LARGE SCALE GENOMIC DNA]</scope>
    <source>
        <strain evidence="9">MT8872</strain>
    </source>
</reference>
<keyword evidence="3 5" id="KW-0175">Coiled coil</keyword>